<dbReference type="GO" id="GO:0005886">
    <property type="term" value="C:plasma membrane"/>
    <property type="evidence" value="ECO:0007669"/>
    <property type="project" value="UniProtKB-ARBA"/>
</dbReference>
<evidence type="ECO:0000313" key="8">
    <source>
        <dbReference type="EMBL" id="QAU52678.1"/>
    </source>
</evidence>
<evidence type="ECO:0000256" key="3">
    <source>
        <dbReference type="ARBA" id="ARBA00022692"/>
    </source>
</evidence>
<dbReference type="Proteomes" id="UP000288929">
    <property type="component" value="Chromosome"/>
</dbReference>
<feature type="transmembrane region" description="Helical" evidence="7">
    <location>
        <begin position="121"/>
        <end position="142"/>
    </location>
</feature>
<feature type="transmembrane region" description="Helical" evidence="7">
    <location>
        <begin position="84"/>
        <end position="101"/>
    </location>
</feature>
<feature type="compositionally biased region" description="Low complexity" evidence="6">
    <location>
        <begin position="8"/>
        <end position="20"/>
    </location>
</feature>
<dbReference type="EMBL" id="CP035299">
    <property type="protein sequence ID" value="QAU52678.1"/>
    <property type="molecule type" value="Genomic_DNA"/>
</dbReference>
<keyword evidence="3 7" id="KW-0812">Transmembrane</keyword>
<evidence type="ECO:0000256" key="5">
    <source>
        <dbReference type="ARBA" id="ARBA00023136"/>
    </source>
</evidence>
<comment type="subcellular location">
    <subcellularLocation>
        <location evidence="1">Membrane</location>
        <topology evidence="1">Multi-pass membrane protein</topology>
    </subcellularLocation>
</comment>
<accession>A0A410W9P0</accession>
<feature type="region of interest" description="Disordered" evidence="6">
    <location>
        <begin position="1"/>
        <end position="21"/>
    </location>
</feature>
<dbReference type="KEGG" id="cpeg:CPELA_07080"/>
<dbReference type="RefSeq" id="WP_128890095.1">
    <property type="nucleotide sequence ID" value="NZ_BMCX01000003.1"/>
</dbReference>
<keyword evidence="4 7" id="KW-1133">Transmembrane helix</keyword>
<evidence type="ECO:0000256" key="4">
    <source>
        <dbReference type="ARBA" id="ARBA00022989"/>
    </source>
</evidence>
<evidence type="ECO:0000313" key="9">
    <source>
        <dbReference type="Proteomes" id="UP000288929"/>
    </source>
</evidence>
<feature type="transmembrane region" description="Helical" evidence="7">
    <location>
        <begin position="249"/>
        <end position="271"/>
    </location>
</feature>
<reference evidence="8 9" key="1">
    <citation type="submission" date="2019-01" db="EMBL/GenBank/DDBJ databases">
        <authorList>
            <person name="Ruckert C."/>
            <person name="Busche T."/>
            <person name="Kalinowski J."/>
        </authorList>
    </citation>
    <scope>NUCLEOTIDE SEQUENCE [LARGE SCALE GENOMIC DNA]</scope>
    <source>
        <strain evidence="8 9">136/3</strain>
    </source>
</reference>
<organism evidence="8 9">
    <name type="scientific">Corynebacterium pelargi</name>
    <dbReference type="NCBI Taxonomy" id="1471400"/>
    <lineage>
        <taxon>Bacteria</taxon>
        <taxon>Bacillati</taxon>
        <taxon>Actinomycetota</taxon>
        <taxon>Actinomycetes</taxon>
        <taxon>Mycobacteriales</taxon>
        <taxon>Corynebacteriaceae</taxon>
        <taxon>Corynebacterium</taxon>
    </lineage>
</organism>
<evidence type="ECO:0000256" key="2">
    <source>
        <dbReference type="ARBA" id="ARBA00022475"/>
    </source>
</evidence>
<dbReference type="PANTHER" id="PTHR34857">
    <property type="entry name" value="SLL0384 PROTEIN"/>
    <property type="match status" value="1"/>
</dbReference>
<dbReference type="OrthoDB" id="6400at2"/>
<feature type="transmembrane region" description="Helical" evidence="7">
    <location>
        <begin position="39"/>
        <end position="72"/>
    </location>
</feature>
<sequence length="277" mass="29544">MTQQTPDSNSQNNNGANNQGRKVAPNALVRVAFNPVARILGLMLLATPLLVSVDVVSSAVAVCGTVVLSLLIGPGLMRMLKRSLPLLIAAPLAGTSMLLYGAPEGKEYFSFGFAHITDNSISLALAVMVRVFALGLPAIVLLSNINATELGDGLAQILKLPERFVIGAVAAGRMLGLARRDWASMRRARRARGLGEENVLRKAFSMTFGLLVLTLRRGAKLSTAMEARGFAAYPNRTWARPSRLHLPDYLLMAVCLGLSSASLAIAAWSGYLRLFGA</sequence>
<evidence type="ECO:0000256" key="6">
    <source>
        <dbReference type="SAM" id="MobiDB-lite"/>
    </source>
</evidence>
<dbReference type="PANTHER" id="PTHR34857:SF2">
    <property type="entry name" value="SLL0384 PROTEIN"/>
    <property type="match status" value="1"/>
</dbReference>
<dbReference type="InterPro" id="IPR003339">
    <property type="entry name" value="ABC/ECF_trnsptr_transmembrane"/>
</dbReference>
<proteinExistence type="predicted"/>
<protein>
    <submittedName>
        <fullName evidence="8">Energy-coupling factor transporter transmembrane protein EcfT</fullName>
    </submittedName>
</protein>
<dbReference type="InterPro" id="IPR051611">
    <property type="entry name" value="ECF_transporter_component"/>
</dbReference>
<gene>
    <name evidence="8" type="primary">ecfT</name>
    <name evidence="8" type="ORF">CPELA_07080</name>
</gene>
<dbReference type="Pfam" id="PF02361">
    <property type="entry name" value="CbiQ"/>
    <property type="match status" value="1"/>
</dbReference>
<name>A0A410W9P0_9CORY</name>
<keyword evidence="5 7" id="KW-0472">Membrane</keyword>
<evidence type="ECO:0000256" key="7">
    <source>
        <dbReference type="SAM" id="Phobius"/>
    </source>
</evidence>
<keyword evidence="2" id="KW-1003">Cell membrane</keyword>
<dbReference type="AlphaFoldDB" id="A0A410W9P0"/>
<evidence type="ECO:0000256" key="1">
    <source>
        <dbReference type="ARBA" id="ARBA00004141"/>
    </source>
</evidence>
<keyword evidence="9" id="KW-1185">Reference proteome</keyword>
<dbReference type="CDD" id="cd16914">
    <property type="entry name" value="EcfT"/>
    <property type="match status" value="1"/>
</dbReference>